<proteinExistence type="predicted"/>
<dbReference type="Pfam" id="PF06804">
    <property type="entry name" value="Lipoprotein_18"/>
    <property type="match status" value="1"/>
</dbReference>
<evidence type="ECO:0000256" key="1">
    <source>
        <dbReference type="SAM" id="MobiDB-lite"/>
    </source>
</evidence>
<dbReference type="InterPro" id="IPR010653">
    <property type="entry name" value="NlpB/DapX"/>
</dbReference>
<dbReference type="Proteomes" id="UP000189177">
    <property type="component" value="Unassembled WGS sequence"/>
</dbReference>
<evidence type="ECO:0008006" key="5">
    <source>
        <dbReference type="Google" id="ProtNLM"/>
    </source>
</evidence>
<comment type="caution">
    <text evidence="3">The sequence shown here is derived from an EMBL/GenBank/DDBJ whole genome shotgun (WGS) entry which is preliminary data.</text>
</comment>
<sequence>MTRFSSFSARTTVRAYLPAALPLAVALALGTAGCAGTDDGGPVYQESRQAPDLEVPPELSAPDSRDGYRVPDAPGERVSAREMQQPDTRQTGTPGGTGALAPRAGEVQVLPEDSDVQIWRDGDTRWLTVDTAPDALWNRLAAFWDSQNLPLERNEPEVGIMETQWAEDRAGIPFSGSRGFIARTIGGLYDSNTRDRYRLRVEREEDGRTAVYITHRGAEEQPVGEERFLWVSRPSDPELEAEMLNRLRLFLLTGDPGEGGQRADESEVQRVPGARIENVGDELVLRFDSDADQVWRHLGTRLDRSGLLVDERDRRSGVHEVTYRPDSADEDEGGFFSRLFGRGDRRADTRYRIELSADNGQSLLRARDIDGEPLDEDDTRFLLEKIEEGFRR</sequence>
<dbReference type="STRING" id="252474.B1A74_11430"/>
<dbReference type="AlphaFoldDB" id="A0A1V2ZW89"/>
<dbReference type="PROSITE" id="PS51257">
    <property type="entry name" value="PROKAR_LIPOPROTEIN"/>
    <property type="match status" value="1"/>
</dbReference>
<keyword evidence="2" id="KW-0732">Signal</keyword>
<feature type="compositionally biased region" description="Low complexity" evidence="1">
    <location>
        <begin position="32"/>
        <end position="41"/>
    </location>
</feature>
<feature type="chain" id="PRO_5012053166" description="Outer membrane protein assembly factor BamC" evidence="2">
    <location>
        <begin position="35"/>
        <end position="392"/>
    </location>
</feature>
<dbReference type="RefSeq" id="WP_077244715.1">
    <property type="nucleotide sequence ID" value="NZ_MUZR01000051.1"/>
</dbReference>
<feature type="compositionally biased region" description="Basic and acidic residues" evidence="1">
    <location>
        <begin position="63"/>
        <end position="80"/>
    </location>
</feature>
<keyword evidence="4" id="KW-1185">Reference proteome</keyword>
<dbReference type="EMBL" id="MUZR01000051">
    <property type="protein sequence ID" value="OOC09349.1"/>
    <property type="molecule type" value="Genomic_DNA"/>
</dbReference>
<dbReference type="Gene3D" id="3.30.310.170">
    <property type="entry name" value="Outer membrane protein assembly factor BamC"/>
    <property type="match status" value="1"/>
</dbReference>
<dbReference type="OrthoDB" id="9772575at2"/>
<reference evidence="3 4" key="1">
    <citation type="submission" date="2017-02" db="EMBL/GenBank/DDBJ databases">
        <title>Genomic diversity within the haloalkaliphilic genus Thioalkalivibrio.</title>
        <authorList>
            <person name="Ahn A.-C."/>
            <person name="Meier-Kolthoff J."/>
            <person name="Overmars L."/>
            <person name="Richter M."/>
            <person name="Woyke T."/>
            <person name="Sorokin D.Y."/>
            <person name="Muyzer G."/>
        </authorList>
    </citation>
    <scope>NUCLEOTIDE SEQUENCE [LARGE SCALE GENOMIC DNA]</scope>
    <source>
        <strain evidence="3 4">HL17</strain>
    </source>
</reference>
<protein>
    <recommendedName>
        <fullName evidence="5">Outer membrane protein assembly factor BamC</fullName>
    </recommendedName>
</protein>
<feature type="region of interest" description="Disordered" evidence="1">
    <location>
        <begin position="32"/>
        <end position="101"/>
    </location>
</feature>
<name>A0A1V2ZW89_9GAMM</name>
<organism evidence="3 4">
    <name type="scientific">Thioalkalivibrio halophilus</name>
    <dbReference type="NCBI Taxonomy" id="252474"/>
    <lineage>
        <taxon>Bacteria</taxon>
        <taxon>Pseudomonadati</taxon>
        <taxon>Pseudomonadota</taxon>
        <taxon>Gammaproteobacteria</taxon>
        <taxon>Chromatiales</taxon>
        <taxon>Ectothiorhodospiraceae</taxon>
        <taxon>Thioalkalivibrio</taxon>
    </lineage>
</organism>
<evidence type="ECO:0000313" key="4">
    <source>
        <dbReference type="Proteomes" id="UP000189177"/>
    </source>
</evidence>
<evidence type="ECO:0000256" key="2">
    <source>
        <dbReference type="SAM" id="SignalP"/>
    </source>
</evidence>
<evidence type="ECO:0000313" key="3">
    <source>
        <dbReference type="EMBL" id="OOC09349.1"/>
    </source>
</evidence>
<accession>A0A1V2ZW89</accession>
<feature type="signal peptide" evidence="2">
    <location>
        <begin position="1"/>
        <end position="34"/>
    </location>
</feature>
<dbReference type="InterPro" id="IPR042268">
    <property type="entry name" value="BamC_C"/>
</dbReference>
<gene>
    <name evidence="3" type="ORF">B1A74_11430</name>
</gene>